<protein>
    <recommendedName>
        <fullName evidence="3">Aminotransferase-like plant mobile domain-containing protein</fullName>
    </recommendedName>
</protein>
<dbReference type="Proteomes" id="UP000238479">
    <property type="component" value="Chromosome 5"/>
</dbReference>
<gene>
    <name evidence="4" type="ORF">RchiOBHm_Chr5g0038771</name>
</gene>
<evidence type="ECO:0000256" key="2">
    <source>
        <dbReference type="SAM" id="MobiDB-lite"/>
    </source>
</evidence>
<feature type="region of interest" description="Disordered" evidence="2">
    <location>
        <begin position="496"/>
        <end position="517"/>
    </location>
</feature>
<dbReference type="InterPro" id="IPR019557">
    <property type="entry name" value="AminoTfrase-like_pln_mobile"/>
</dbReference>
<keyword evidence="1" id="KW-0175">Coiled coil</keyword>
<dbReference type="Pfam" id="PF10536">
    <property type="entry name" value="PMD"/>
    <property type="match status" value="1"/>
</dbReference>
<proteinExistence type="predicted"/>
<evidence type="ECO:0000313" key="5">
    <source>
        <dbReference type="Proteomes" id="UP000238479"/>
    </source>
</evidence>
<dbReference type="EMBL" id="PDCK01000043">
    <property type="protein sequence ID" value="PRQ31737.1"/>
    <property type="molecule type" value="Genomic_DNA"/>
</dbReference>
<dbReference type="OMA" id="HITEPRM"/>
<comment type="caution">
    <text evidence="4">The sequence shown here is derived from an EMBL/GenBank/DDBJ whole genome shotgun (WGS) entry which is preliminary data.</text>
</comment>
<organism evidence="4 5">
    <name type="scientific">Rosa chinensis</name>
    <name type="common">China rose</name>
    <dbReference type="NCBI Taxonomy" id="74649"/>
    <lineage>
        <taxon>Eukaryota</taxon>
        <taxon>Viridiplantae</taxon>
        <taxon>Streptophyta</taxon>
        <taxon>Embryophyta</taxon>
        <taxon>Tracheophyta</taxon>
        <taxon>Spermatophyta</taxon>
        <taxon>Magnoliopsida</taxon>
        <taxon>eudicotyledons</taxon>
        <taxon>Gunneridae</taxon>
        <taxon>Pentapetalae</taxon>
        <taxon>rosids</taxon>
        <taxon>fabids</taxon>
        <taxon>Rosales</taxon>
        <taxon>Rosaceae</taxon>
        <taxon>Rosoideae</taxon>
        <taxon>Rosoideae incertae sedis</taxon>
        <taxon>Rosa</taxon>
    </lineage>
</organism>
<reference evidence="4 5" key="1">
    <citation type="journal article" date="2018" name="Nat. Genet.">
        <title>The Rosa genome provides new insights in the design of modern roses.</title>
        <authorList>
            <person name="Bendahmane M."/>
        </authorList>
    </citation>
    <scope>NUCLEOTIDE SEQUENCE [LARGE SCALE GENOMIC DNA]</scope>
    <source>
        <strain evidence="5">cv. Old Blush</strain>
    </source>
</reference>
<sequence>MIEAVEHSPQSKRPKLSFCSSYNQTPPETMIEEKQDLMISPTGGDPFHKTAHFLKPTSPSSIDEPFLKLPDSFSSLPPHFDPTSWNLKVEFPGWQHGQKEWKAWVDQLAPLHQSTWKKAGIYEPIFNSTYEIRRNNDLVYALAEKWCSETNTFIFPWGETTITLEDVMVLGGYSVLGDSIFSPIQTRELKEIEDKLEKVRREIIRRCKKARTSTWFKKFINSGSEFEHEAFLAYWLSRYVFNSRTVYRHVLSIAIHLARGTKISLAPSVLASIYKDLGLLGSAIVDLSKLTSSDDTIELNLSSPLQFVQVWAWERVLELSPLANVVNNAEPRLARWDRVNGLSVKDLRRVLDYAGEDFMWRPYAMAIENSNFPKYYLEKEKWIGPGLDDEYLSFAICLRATELNGIGTTEQYLPHRVARQFGFDQDIPSFVARADDDYDILSGKENPHIAWKHHIKEIKKLKLYIPSRLSEADVSTRYMIWWEETVSGLKHITEPRMPQKKKANTTEGSLLTGKHGPMYPGFPRKKVAGSKERIRIADFTIPSVSNGSNEGNDSLVPPGFSPTSNRMKAGYPMDEDELTISEILEIRKKHNVEIGKRGDDSIPGESSADIMMPERLEKEDMLNPTLLCRCKHKKNLKNVTVSNVSNPDNDMISIIGNVWASRVEKQVSELKNIVRSLKKTEVLKYHKKHKIIEPRKGGDSVKLSGDVQNLASSTLEEGSVRSMLSERFEKEVLLSEAEALIGRSKAKKNLENVKGFNATCPGNHTVSIICNGSSSCSSAFEKLYSSKEFQSQFSELQATVTRLESVVDVSQENTNRAGFSNC</sequence>
<evidence type="ECO:0000256" key="1">
    <source>
        <dbReference type="SAM" id="Coils"/>
    </source>
</evidence>
<dbReference type="InterPro" id="IPR044824">
    <property type="entry name" value="MAIN-like"/>
</dbReference>
<evidence type="ECO:0000259" key="3">
    <source>
        <dbReference type="Pfam" id="PF10536"/>
    </source>
</evidence>
<evidence type="ECO:0000313" key="4">
    <source>
        <dbReference type="EMBL" id="PRQ31737.1"/>
    </source>
</evidence>
<dbReference type="PANTHER" id="PTHR46033:SF67">
    <property type="entry name" value="AMINOTRANSFERASE-LIKE, PLANT MOBILE DOMAIN FAMILY PROTEIN"/>
    <property type="match status" value="1"/>
</dbReference>
<dbReference type="Gramene" id="PRQ31737">
    <property type="protein sequence ID" value="PRQ31737"/>
    <property type="gene ID" value="RchiOBHm_Chr5g0038771"/>
</dbReference>
<dbReference type="AlphaFoldDB" id="A0A2P6QC29"/>
<feature type="coiled-coil region" evidence="1">
    <location>
        <begin position="182"/>
        <end position="209"/>
    </location>
</feature>
<name>A0A2P6QC29_ROSCH</name>
<keyword evidence="5" id="KW-1185">Reference proteome</keyword>
<dbReference type="STRING" id="74649.A0A2P6QC29"/>
<dbReference type="GO" id="GO:0016787">
    <property type="term" value="F:hydrolase activity"/>
    <property type="evidence" value="ECO:0007669"/>
    <property type="project" value="UniProtKB-KW"/>
</dbReference>
<keyword evidence="4" id="KW-0378">Hydrolase</keyword>
<dbReference type="GO" id="GO:0010073">
    <property type="term" value="P:meristem maintenance"/>
    <property type="evidence" value="ECO:0007669"/>
    <property type="project" value="InterPro"/>
</dbReference>
<dbReference type="PANTHER" id="PTHR46033">
    <property type="entry name" value="PROTEIN MAIN-LIKE 2"/>
    <property type="match status" value="1"/>
</dbReference>
<accession>A0A2P6QC29</accession>
<feature type="domain" description="Aminotransferase-like plant mobile" evidence="3">
    <location>
        <begin position="120"/>
        <end position="483"/>
    </location>
</feature>